<dbReference type="PANTHER" id="PTHR16091">
    <property type="entry name" value="TTC17 PROTEIN"/>
    <property type="match status" value="1"/>
</dbReference>
<dbReference type="InterPro" id="IPR011990">
    <property type="entry name" value="TPR-like_helical_dom_sf"/>
</dbReference>
<organism evidence="3 4">
    <name type="scientific">Priapulus caudatus</name>
    <name type="common">Priapulid worm</name>
    <dbReference type="NCBI Taxonomy" id="37621"/>
    <lineage>
        <taxon>Eukaryota</taxon>
        <taxon>Metazoa</taxon>
        <taxon>Ecdysozoa</taxon>
        <taxon>Scalidophora</taxon>
        <taxon>Priapulida</taxon>
        <taxon>Priapulimorpha</taxon>
        <taxon>Priapulimorphida</taxon>
        <taxon>Priapulidae</taxon>
        <taxon>Priapulus</taxon>
    </lineage>
</organism>
<evidence type="ECO:0000313" key="3">
    <source>
        <dbReference type="Proteomes" id="UP000695022"/>
    </source>
</evidence>
<dbReference type="PROSITE" id="PS50005">
    <property type="entry name" value="TPR"/>
    <property type="match status" value="2"/>
</dbReference>
<dbReference type="InterPro" id="IPR019734">
    <property type="entry name" value="TPR_rpt"/>
</dbReference>
<evidence type="ECO:0000256" key="2">
    <source>
        <dbReference type="SAM" id="Phobius"/>
    </source>
</evidence>
<keyword evidence="1" id="KW-0802">TPR repeat</keyword>
<name>A0ABM1DPE0_PRICU</name>
<reference evidence="4" key="1">
    <citation type="submission" date="2025-08" db="UniProtKB">
        <authorList>
            <consortium name="RefSeq"/>
        </authorList>
    </citation>
    <scope>IDENTIFICATION</scope>
</reference>
<dbReference type="InterPro" id="IPR052630">
    <property type="entry name" value="TTC17"/>
</dbReference>
<proteinExistence type="predicted"/>
<sequence length="391" mass="44415">MMAFDSPCMSYMALYLISLQIVNSNPRTSTHWRINADLGIVVPGDGLGEASVDCPEMETGVRPEEDNVLSILTRPLHIDSNGFWVLDTEKRSNCANCHVVGSEANETPPDVTVTTTLTSGMVKAEKNGNPRKVVDRSVDCNPYVNYTKFDNLMGVANRKQHPPVPEPEVALMFRRKGNKNVDLDLTQLEKKLRRAKKDKPKNAEVYNQIGNYWRIKGDTHESIECFRRSLAVQPDHPDVLLNLARVLFNLQYLDDAKYLILRSLEKQSPEQNWLQHFTLGEILKAYGHDQEARIHFRHALELNPSFLPAEEHLRKMETVPESTVTIYTLLIIAFLVMAVLVGLLSSIESGVEYGDILKTQRHFNRAMAMRSIKLSGASHNQRQSKLKKYNF</sequence>
<keyword evidence="2" id="KW-1133">Transmembrane helix</keyword>
<dbReference type="GeneID" id="106804919"/>
<dbReference type="PANTHER" id="PTHR16091:SF3">
    <property type="entry name" value="TETRATRICOPEPTIDE REPEAT PROTEIN 17"/>
    <property type="match status" value="1"/>
</dbReference>
<evidence type="ECO:0000313" key="4">
    <source>
        <dbReference type="RefSeq" id="XP_014661811.1"/>
    </source>
</evidence>
<dbReference type="Proteomes" id="UP000695022">
    <property type="component" value="Unplaced"/>
</dbReference>
<dbReference type="RefSeq" id="XP_014661811.1">
    <property type="nucleotide sequence ID" value="XM_014806325.1"/>
</dbReference>
<protein>
    <submittedName>
        <fullName evidence="4">Tetratricopeptide repeat protein 17-like</fullName>
    </submittedName>
</protein>
<dbReference type="Gene3D" id="1.25.40.10">
    <property type="entry name" value="Tetratricopeptide repeat domain"/>
    <property type="match status" value="1"/>
</dbReference>
<accession>A0ABM1DPE0</accession>
<keyword evidence="2" id="KW-0812">Transmembrane</keyword>
<evidence type="ECO:0000256" key="1">
    <source>
        <dbReference type="PROSITE-ProRule" id="PRU00339"/>
    </source>
</evidence>
<feature type="transmembrane region" description="Helical" evidence="2">
    <location>
        <begin position="324"/>
        <end position="344"/>
    </location>
</feature>
<keyword evidence="2" id="KW-0472">Membrane</keyword>
<feature type="repeat" description="TPR" evidence="1">
    <location>
        <begin position="273"/>
        <end position="306"/>
    </location>
</feature>
<feature type="repeat" description="TPR" evidence="1">
    <location>
        <begin position="203"/>
        <end position="236"/>
    </location>
</feature>
<dbReference type="SMART" id="SM00028">
    <property type="entry name" value="TPR"/>
    <property type="match status" value="3"/>
</dbReference>
<dbReference type="SUPFAM" id="SSF48452">
    <property type="entry name" value="TPR-like"/>
    <property type="match status" value="1"/>
</dbReference>
<dbReference type="Pfam" id="PF13181">
    <property type="entry name" value="TPR_8"/>
    <property type="match status" value="1"/>
</dbReference>
<keyword evidence="3" id="KW-1185">Reference proteome</keyword>
<gene>
    <name evidence="4" type="primary">LOC106804919</name>
</gene>